<accession>A0A3E2BR67</accession>
<gene>
    <name evidence="2" type="ORF">OP8BY_1079</name>
</gene>
<comment type="caution">
    <text evidence="2">The sequence shown here is derived from an EMBL/GenBank/DDBJ whole genome shotgun (WGS) entry which is preliminary data.</text>
</comment>
<dbReference type="Gene3D" id="1.20.120.1630">
    <property type="match status" value="1"/>
</dbReference>
<dbReference type="Proteomes" id="UP000257323">
    <property type="component" value="Unassembled WGS sequence"/>
</dbReference>
<reference evidence="2 3" key="1">
    <citation type="submission" date="2018-08" db="EMBL/GenBank/DDBJ databases">
        <title>Genome analysis of the thermophilic bacterium of the candidate phylum Aminicenantes from deep subsurface aquifer revealed its physiology and ecological role.</title>
        <authorList>
            <person name="Kadnikov V.V."/>
            <person name="Mardanov A.V."/>
            <person name="Beletsky A.V."/>
            <person name="Karnachuk O.V."/>
            <person name="Ravin N.V."/>
        </authorList>
    </citation>
    <scope>NUCLEOTIDE SEQUENCE [LARGE SCALE GENOMIC DNA]</scope>
    <source>
        <strain evidence="2">BY38</strain>
    </source>
</reference>
<dbReference type="EMBL" id="QUAH01000001">
    <property type="protein sequence ID" value="RFT17137.1"/>
    <property type="molecule type" value="Genomic_DNA"/>
</dbReference>
<evidence type="ECO:0000313" key="3">
    <source>
        <dbReference type="Proteomes" id="UP000257323"/>
    </source>
</evidence>
<feature type="transmembrane region" description="Helical" evidence="1">
    <location>
        <begin position="6"/>
        <end position="25"/>
    </location>
</feature>
<dbReference type="AlphaFoldDB" id="A0A3E2BR67"/>
<name>A0A3E2BR67_9BACT</name>
<proteinExistence type="predicted"/>
<keyword evidence="1" id="KW-0812">Transmembrane</keyword>
<sequence length="50" mass="6225">MVFWHFPASVFTTLFPIVAFVYRAIVEEKMLLEEFGREYEEYRKRTRMFI</sequence>
<keyword evidence="1" id="KW-1133">Transmembrane helix</keyword>
<evidence type="ECO:0000313" key="2">
    <source>
        <dbReference type="EMBL" id="RFT17137.1"/>
    </source>
</evidence>
<evidence type="ECO:0008006" key="4">
    <source>
        <dbReference type="Google" id="ProtNLM"/>
    </source>
</evidence>
<evidence type="ECO:0000256" key="1">
    <source>
        <dbReference type="SAM" id="Phobius"/>
    </source>
</evidence>
<protein>
    <recommendedName>
        <fullName evidence="4">Isoprenylcysteine carboxyl methyltransferase</fullName>
    </recommendedName>
</protein>
<organism evidence="2 3">
    <name type="scientific">Candidatus Saccharicenans subterraneus</name>
    <dbReference type="NCBI Taxonomy" id="2508984"/>
    <lineage>
        <taxon>Bacteria</taxon>
        <taxon>Candidatus Aminicenantota</taxon>
        <taxon>Candidatus Aminicenantia</taxon>
        <taxon>Candidatus Aminicenantales</taxon>
        <taxon>Candidatus Saccharicenantaceae</taxon>
        <taxon>Candidatus Saccharicenans</taxon>
    </lineage>
</organism>
<keyword evidence="1" id="KW-0472">Membrane</keyword>